<dbReference type="GO" id="GO:0006396">
    <property type="term" value="P:RNA processing"/>
    <property type="evidence" value="ECO:0007669"/>
    <property type="project" value="InterPro"/>
</dbReference>
<evidence type="ECO:0008006" key="22">
    <source>
        <dbReference type="Google" id="ProtNLM"/>
    </source>
</evidence>
<proteinExistence type="inferred from homology"/>
<evidence type="ECO:0000256" key="1">
    <source>
        <dbReference type="ARBA" id="ARBA00001936"/>
    </source>
</evidence>
<dbReference type="CDD" id="cd00593">
    <property type="entry name" value="RIBOc"/>
    <property type="match status" value="2"/>
</dbReference>
<evidence type="ECO:0000256" key="14">
    <source>
        <dbReference type="SAM" id="MobiDB-lite"/>
    </source>
</evidence>
<reference evidence="20 21" key="1">
    <citation type="submission" date="2014-09" db="EMBL/GenBank/DDBJ databases">
        <authorList>
            <person name="Ellenberger Sabrina"/>
        </authorList>
    </citation>
    <scope>NUCLEOTIDE SEQUENCE [LARGE SCALE GENOMIC DNA]</scope>
    <source>
        <strain evidence="20 21">CBS 412.66</strain>
    </source>
</reference>
<keyword evidence="5" id="KW-0547">Nucleotide-binding</keyword>
<dbReference type="InterPro" id="IPR005034">
    <property type="entry name" value="Dicer_dimerisation"/>
</dbReference>
<feature type="domain" description="RNase III" evidence="15">
    <location>
        <begin position="1342"/>
        <end position="1490"/>
    </location>
</feature>
<keyword evidence="6" id="KW-0378">Hydrolase</keyword>
<dbReference type="GO" id="GO:0004386">
    <property type="term" value="F:helicase activity"/>
    <property type="evidence" value="ECO:0007669"/>
    <property type="project" value="UniProtKB-KW"/>
</dbReference>
<dbReference type="PANTHER" id="PTHR14950:SF37">
    <property type="entry name" value="ENDORIBONUCLEASE DICER"/>
    <property type="match status" value="1"/>
</dbReference>
<keyword evidence="7" id="KW-0347">Helicase</keyword>
<feature type="domain" description="Dicer dsRNA-binding fold" evidence="19">
    <location>
        <begin position="626"/>
        <end position="716"/>
    </location>
</feature>
<dbReference type="InterPro" id="IPR000999">
    <property type="entry name" value="RNase_III_dom"/>
</dbReference>
<evidence type="ECO:0000256" key="5">
    <source>
        <dbReference type="ARBA" id="ARBA00022741"/>
    </source>
</evidence>
<evidence type="ECO:0000259" key="17">
    <source>
        <dbReference type="PROSITE" id="PS51192"/>
    </source>
</evidence>
<comment type="cofactor">
    <cofactor evidence="2">
        <name>Mg(2+)</name>
        <dbReference type="ChEBI" id="CHEBI:18420"/>
    </cofactor>
</comment>
<dbReference type="SMART" id="SM00535">
    <property type="entry name" value="RIBOc"/>
    <property type="match status" value="2"/>
</dbReference>
<feature type="domain" description="RNase III" evidence="15">
    <location>
        <begin position="1190"/>
        <end position="1293"/>
    </location>
</feature>
<dbReference type="PROSITE" id="PS51327">
    <property type="entry name" value="DICER_DSRBF"/>
    <property type="match status" value="1"/>
</dbReference>
<keyword evidence="4" id="KW-0677">Repeat</keyword>
<evidence type="ECO:0000259" key="15">
    <source>
        <dbReference type="PROSITE" id="PS50142"/>
    </source>
</evidence>
<dbReference type="FunFam" id="3.30.160.380:FF:000001">
    <property type="entry name" value="Endoribonuclease dicer-like 1"/>
    <property type="match status" value="1"/>
</dbReference>
<evidence type="ECO:0000313" key="21">
    <source>
        <dbReference type="Proteomes" id="UP000054107"/>
    </source>
</evidence>
<dbReference type="OrthoDB" id="416741at2759"/>
<dbReference type="SMART" id="SM00490">
    <property type="entry name" value="HELICc"/>
    <property type="match status" value="1"/>
</dbReference>
<feature type="compositionally biased region" description="Acidic residues" evidence="14">
    <location>
        <begin position="594"/>
        <end position="608"/>
    </location>
</feature>
<keyword evidence="21" id="KW-1185">Reference proteome</keyword>
<dbReference type="Proteomes" id="UP000054107">
    <property type="component" value="Unassembled WGS sequence"/>
</dbReference>
<dbReference type="InterPro" id="IPR027417">
    <property type="entry name" value="P-loop_NTPase"/>
</dbReference>
<dbReference type="Gene3D" id="3.40.50.300">
    <property type="entry name" value="P-loop containing nucleotide triphosphate hydrolases"/>
    <property type="match status" value="2"/>
</dbReference>
<dbReference type="PROSITE" id="PS50821">
    <property type="entry name" value="PAZ"/>
    <property type="match status" value="1"/>
</dbReference>
<evidence type="ECO:0000256" key="4">
    <source>
        <dbReference type="ARBA" id="ARBA00022737"/>
    </source>
</evidence>
<organism evidence="20 21">
    <name type="scientific">Parasitella parasitica</name>
    <dbReference type="NCBI Taxonomy" id="35722"/>
    <lineage>
        <taxon>Eukaryota</taxon>
        <taxon>Fungi</taxon>
        <taxon>Fungi incertae sedis</taxon>
        <taxon>Mucoromycota</taxon>
        <taxon>Mucoromycotina</taxon>
        <taxon>Mucoromycetes</taxon>
        <taxon>Mucorales</taxon>
        <taxon>Mucorineae</taxon>
        <taxon>Mucoraceae</taxon>
        <taxon>Parasitella</taxon>
    </lineage>
</organism>
<dbReference type="EMBL" id="LN726514">
    <property type="protein sequence ID" value="CEP11571.1"/>
    <property type="molecule type" value="Genomic_DNA"/>
</dbReference>
<dbReference type="InterPro" id="IPR006935">
    <property type="entry name" value="Helicase/UvrB_N"/>
</dbReference>
<evidence type="ECO:0000256" key="9">
    <source>
        <dbReference type="ARBA" id="ARBA00022842"/>
    </source>
</evidence>
<dbReference type="PANTHER" id="PTHR14950">
    <property type="entry name" value="DICER-RELATED"/>
    <property type="match status" value="1"/>
</dbReference>
<feature type="domain" description="Helicase ATP-binding" evidence="17">
    <location>
        <begin position="103"/>
        <end position="284"/>
    </location>
</feature>
<evidence type="ECO:0000313" key="20">
    <source>
        <dbReference type="EMBL" id="CEP11571.1"/>
    </source>
</evidence>
<evidence type="ECO:0000256" key="13">
    <source>
        <dbReference type="PROSITE-ProRule" id="PRU00657"/>
    </source>
</evidence>
<protein>
    <recommendedName>
        <fullName evidence="22">Dicer-like protein 1</fullName>
    </recommendedName>
</protein>
<comment type="similarity">
    <text evidence="12 13">Belongs to the helicase family. Dicer subfamily.</text>
</comment>
<evidence type="ECO:0000256" key="10">
    <source>
        <dbReference type="ARBA" id="ARBA00023158"/>
    </source>
</evidence>
<comment type="cofactor">
    <cofactor evidence="1">
        <name>Mn(2+)</name>
        <dbReference type="ChEBI" id="CHEBI:29035"/>
    </cofactor>
</comment>
<accession>A0A0B7MZV8</accession>
<dbReference type="SUPFAM" id="SSF69065">
    <property type="entry name" value="RNase III domain-like"/>
    <property type="match status" value="2"/>
</dbReference>
<name>A0A0B7MZV8_9FUNG</name>
<dbReference type="Gene3D" id="3.30.160.380">
    <property type="entry name" value="Dicer dimerisation domain"/>
    <property type="match status" value="1"/>
</dbReference>
<evidence type="ECO:0000256" key="3">
    <source>
        <dbReference type="ARBA" id="ARBA00022723"/>
    </source>
</evidence>
<evidence type="ECO:0000256" key="2">
    <source>
        <dbReference type="ARBA" id="ARBA00001946"/>
    </source>
</evidence>
<keyword evidence="3" id="KW-0479">Metal-binding</keyword>
<dbReference type="InterPro" id="IPR003100">
    <property type="entry name" value="PAZ_dom"/>
</dbReference>
<evidence type="ECO:0000259" key="18">
    <source>
        <dbReference type="PROSITE" id="PS51194"/>
    </source>
</evidence>
<evidence type="ECO:0000256" key="8">
    <source>
        <dbReference type="ARBA" id="ARBA00022840"/>
    </source>
</evidence>
<feature type="region of interest" description="Disordered" evidence="14">
    <location>
        <begin position="592"/>
        <end position="612"/>
    </location>
</feature>
<dbReference type="Pfam" id="PF00271">
    <property type="entry name" value="Helicase_C"/>
    <property type="match status" value="1"/>
</dbReference>
<gene>
    <name evidence="20" type="primary">PARPA_05437.1 scaffold 18190</name>
</gene>
<dbReference type="SUPFAM" id="SSF52540">
    <property type="entry name" value="P-loop containing nucleoside triphosphate hydrolases"/>
    <property type="match status" value="1"/>
</dbReference>
<dbReference type="PROSITE" id="PS51192">
    <property type="entry name" value="HELICASE_ATP_BIND_1"/>
    <property type="match status" value="1"/>
</dbReference>
<keyword evidence="10" id="KW-0943">RNA-mediated gene silencing</keyword>
<dbReference type="Pfam" id="PF04851">
    <property type="entry name" value="ResIII"/>
    <property type="match status" value="1"/>
</dbReference>
<dbReference type="Gene3D" id="1.10.1520.10">
    <property type="entry name" value="Ribonuclease III domain"/>
    <property type="match status" value="2"/>
</dbReference>
<dbReference type="FunFam" id="3.40.50.300:FF:000628">
    <property type="entry name" value="Endoribonuclease Dicer"/>
    <property type="match status" value="1"/>
</dbReference>
<feature type="domain" description="Helicase C-terminal" evidence="18">
    <location>
        <begin position="423"/>
        <end position="583"/>
    </location>
</feature>
<keyword evidence="9" id="KW-0460">Magnesium</keyword>
<evidence type="ECO:0000256" key="7">
    <source>
        <dbReference type="ARBA" id="ARBA00022806"/>
    </source>
</evidence>
<dbReference type="SMART" id="SM00487">
    <property type="entry name" value="DEXDc"/>
    <property type="match status" value="1"/>
</dbReference>
<dbReference type="Pfam" id="PF00636">
    <property type="entry name" value="Ribonuclease_3"/>
    <property type="match status" value="2"/>
</dbReference>
<keyword evidence="8" id="KW-0067">ATP-binding</keyword>
<dbReference type="PROSITE" id="PS50142">
    <property type="entry name" value="RNASE_3_2"/>
    <property type="match status" value="2"/>
</dbReference>
<dbReference type="GO" id="GO:0031047">
    <property type="term" value="P:regulatory ncRNA-mediated gene silencing"/>
    <property type="evidence" value="ECO:0007669"/>
    <property type="project" value="UniProtKB-KW"/>
</dbReference>
<dbReference type="PROSITE" id="PS00517">
    <property type="entry name" value="RNASE_3_1"/>
    <property type="match status" value="1"/>
</dbReference>
<dbReference type="GO" id="GO:0003677">
    <property type="term" value="F:DNA binding"/>
    <property type="evidence" value="ECO:0007669"/>
    <property type="project" value="InterPro"/>
</dbReference>
<dbReference type="CDD" id="cd18034">
    <property type="entry name" value="DEXHc_dicer"/>
    <property type="match status" value="1"/>
</dbReference>
<dbReference type="PROSITE" id="PS51194">
    <property type="entry name" value="HELICASE_CTER"/>
    <property type="match status" value="1"/>
</dbReference>
<evidence type="ECO:0000256" key="12">
    <source>
        <dbReference type="ARBA" id="ARBA00035116"/>
    </source>
</evidence>
<dbReference type="Pfam" id="PF03368">
    <property type="entry name" value="Dicer_dimer"/>
    <property type="match status" value="1"/>
</dbReference>
<dbReference type="InterPro" id="IPR001650">
    <property type="entry name" value="Helicase_C-like"/>
</dbReference>
<keyword evidence="13" id="KW-0694">RNA-binding</keyword>
<dbReference type="InterPro" id="IPR038248">
    <property type="entry name" value="Dicer_dimer_sf"/>
</dbReference>
<evidence type="ECO:0000256" key="6">
    <source>
        <dbReference type="ARBA" id="ARBA00022801"/>
    </source>
</evidence>
<dbReference type="InterPro" id="IPR036389">
    <property type="entry name" value="RNase_III_sf"/>
</dbReference>
<dbReference type="GO" id="GO:0005524">
    <property type="term" value="F:ATP binding"/>
    <property type="evidence" value="ECO:0007669"/>
    <property type="project" value="UniProtKB-KW"/>
</dbReference>
<sequence>MKKPQMGEGDLGDYVDPTVTYVPLEPLENKMNDIDPTILSKYLDPEFIDAQPDDKTKQMEQLELEVKEKLDIEFDKDDELVEETQQEQLNAARLHPREYQYELYRKALNENIIAVLDTGAGKTLISVMLIKQMILQERQARLTRVETKLAFFLVERVPLVFQQANVIRVNCDANMMEICGEMDVDLWSEKKWKTIFEENDLCVMTAQVYLDTLAHGYNHIERAHLLIFDECHHTTKKHPFNAIMRQFYDRCPVEKRPKIFGMTASPMNGRDTVRHSVAQLEKNLNARVYTAVNMEDLEISAPKPKEHSVRYDKMPHYEETKLSQRIKEKLGSSARYENCFKATDEILKSMGPWCCDRMWKSMLSELERKMSNMTQDLDRDALIEEDLALKETHEFVDPIEFPRNPDLKNSELFSPKIAALMYLLSTLVKRIDDFCGIVFVERRHTAKAIQTLIESLDDLNRIKCDTLTGHGSAKDGDIQMTFKEQNKIITNFRTGDLNLLIATNVAEEGLDIQPCNVVIRFDFCATLISYIQSRGRARKANSLYLQLIEANDNDKMSKLDEYQSLEKDIKAFCQTMPEERNVASKFALSIDGYNSDEDDEDSDDEDYTESSFIEPETGATVSKLNSVRLIHMYCSSLPSDSFCVLKPIFEIIGTGHGFICKLILPSNAPFQEMESPIMRSKDNARATVSLLACIRLREMDALDKHLRPRNIRREILGDMAPQYDENGYIIGSRRRHGLYEKRTPKFWERPSLVEEEEEEIGVEDNPDLLKAQVNATAISEKDTIDVDQNGAQEASSKPNHVLITNETTSEINGDLIDLTEESSKQDSTENQNVHDEQALAERETAVAEEEVEEELGEGPFSCYFTIFEVQLPDNKFENVPYRRLCLISKKPFPTLSDLKLYHKSVPFKVKLRNIATEILFEREKILLLSEYMMKLLAALINKEFHCPIVDIPYYIVPLAKDCENAAFETLSPEALKSLIDWPEVDSIIESKSRPFVLGECDPTDSIVIDCSDNMRRYFITKVRSDMSPLSIVPEDTKVRESGYATFADYYIDKKYAENLDTNQPLLEVKRLKKVMNFLYPGHIVPAQMKGPVSAWTVPSFCQRFFISASVYQATMMIPSIMTRVDSILLCRQSAERYDLPIDDEHMLEAYTTPSASMEMNYERLETLGGKLLLTELCITRLLTPPPCTLDSLLKFIATIRLYINFPFSNEGELHHLRIRVICNRALYRSAKRLKFYRYVTSQAFNRRYWRPPGFTSPADNQETIDGLRYHKLSDKTLADIVEASLGAAYLSNGLAGGLHAAIQLQIPFDEIKCWDDFVPTFEESRKQVPARAEIRALRLLSLPRITEVVGREFKTPLLIVEALTHASLPNSSSPCYQRLEFLGDAILDFLVIRYLFAKYPDADPGIITDLKDSCVNNHILGVVCIETGLYKHIIHYSGKLVRAIEYFVDELNDAKESGEAVGEYWVDFNIPKVLSDVVESMLGATFVDAGFKLEPVEDLFAKWFLPILDNHVTPELIKFHPLRKLITDLQRFGCDSFLLRNHSTGESGPESQKCVIFLHGKPLATGSDWNIKTARRHAATKASQRLEDEPGLLESICNCRVSMIKRGLMEDDRHKKELDDDEDDM</sequence>
<evidence type="ECO:0000256" key="11">
    <source>
        <dbReference type="ARBA" id="ARBA00023211"/>
    </source>
</evidence>
<dbReference type="STRING" id="35722.A0A0B7MZV8"/>
<feature type="domain" description="PAZ" evidence="16">
    <location>
        <begin position="982"/>
        <end position="1085"/>
    </location>
</feature>
<evidence type="ECO:0000259" key="19">
    <source>
        <dbReference type="PROSITE" id="PS51327"/>
    </source>
</evidence>
<keyword evidence="11" id="KW-0464">Manganese</keyword>
<dbReference type="InterPro" id="IPR014001">
    <property type="entry name" value="Helicase_ATP-bd"/>
</dbReference>
<dbReference type="Gene3D" id="2.170.260.10">
    <property type="entry name" value="paz domain"/>
    <property type="match status" value="1"/>
</dbReference>
<dbReference type="GO" id="GO:0046872">
    <property type="term" value="F:metal ion binding"/>
    <property type="evidence" value="ECO:0007669"/>
    <property type="project" value="UniProtKB-KW"/>
</dbReference>
<evidence type="ECO:0000259" key="16">
    <source>
        <dbReference type="PROSITE" id="PS50821"/>
    </source>
</evidence>
<dbReference type="GO" id="GO:0004525">
    <property type="term" value="F:ribonuclease III activity"/>
    <property type="evidence" value="ECO:0007669"/>
    <property type="project" value="InterPro"/>
</dbReference>
<dbReference type="GO" id="GO:0003723">
    <property type="term" value="F:RNA binding"/>
    <property type="evidence" value="ECO:0007669"/>
    <property type="project" value="UniProtKB-UniRule"/>
</dbReference>